<organism evidence="1 2">
    <name type="scientific">Staphylococcus epidermidis (strain ATCC 35984 / DSM 28319 / BCRC 17069 / CCUG 31568 / BM 3577 / RP62A)</name>
    <dbReference type="NCBI Taxonomy" id="176279"/>
    <lineage>
        <taxon>Bacteria</taxon>
        <taxon>Bacillati</taxon>
        <taxon>Bacillota</taxon>
        <taxon>Bacilli</taxon>
        <taxon>Bacillales</taxon>
        <taxon>Staphylococcaceae</taxon>
        <taxon>Staphylococcus</taxon>
    </lineage>
</organism>
<gene>
    <name evidence="1" type="ordered locus">SERP1971</name>
</gene>
<dbReference type="KEGG" id="ser:SERP1971"/>
<keyword evidence="2" id="KW-1185">Reference proteome</keyword>
<evidence type="ECO:0000313" key="2">
    <source>
        <dbReference type="Proteomes" id="UP000000531"/>
    </source>
</evidence>
<reference evidence="1 2" key="1">
    <citation type="journal article" date="2005" name="J. Bacteriol.">
        <title>Insights on evolution of virulence and resistance from the complete genome analysis of an early methicillin-resistant Staphylococcus aureus strain and a biofilm-producing methicillin-resistant Staphylococcus epidermidis strain.</title>
        <authorList>
            <person name="Gill S.R."/>
            <person name="Fouts D.E."/>
            <person name="Archer G.L."/>
            <person name="Mongodin E.F."/>
            <person name="Deboy R.T."/>
            <person name="Ravel J."/>
            <person name="Paulsen I.T."/>
            <person name="Kolonay J.F."/>
            <person name="Brinkac L."/>
            <person name="Beanan M."/>
            <person name="Dodson R.J."/>
            <person name="Daugherty S.C."/>
            <person name="Madupu R."/>
            <person name="Angiuoli S.V."/>
            <person name="Durkin A.S."/>
            <person name="Haft D.H."/>
            <person name="Vamathevan J."/>
            <person name="Khouri H."/>
            <person name="Utterback T."/>
            <person name="Lee C."/>
            <person name="Dimitrov G."/>
            <person name="Jiang L."/>
            <person name="Qin H."/>
            <person name="Weidman J."/>
            <person name="Tran K."/>
            <person name="Kang K."/>
            <person name="Hance I.R."/>
            <person name="Nelson K.E."/>
            <person name="Fraser C.M."/>
        </authorList>
    </citation>
    <scope>NUCLEOTIDE SEQUENCE [LARGE SCALE GENOMIC DNA]</scope>
    <source>
        <strain evidence="2">ATCC 35984 / RP62A</strain>
    </source>
</reference>
<protein>
    <submittedName>
        <fullName evidence="1">Uncharacterized protein</fullName>
    </submittedName>
</protein>
<proteinExistence type="predicted"/>
<dbReference type="Proteomes" id="UP000000531">
    <property type="component" value="Chromosome"/>
</dbReference>
<sequence length="36" mass="4347">MLILDVEIKCLTFIKTTHMLMFIHLNLKINNQKIEF</sequence>
<evidence type="ECO:0000313" key="1">
    <source>
        <dbReference type="EMBL" id="AAW52868.1"/>
    </source>
</evidence>
<accession>Q5HLL6</accession>
<dbReference type="EMBL" id="CP000029">
    <property type="protein sequence ID" value="AAW52868.1"/>
    <property type="molecule type" value="Genomic_DNA"/>
</dbReference>
<dbReference type="AlphaFoldDB" id="Q5HLL6"/>
<name>Q5HLL6_STAEQ</name>
<dbReference type="HOGENOM" id="CLU_3358656_0_0_9"/>